<protein>
    <submittedName>
        <fullName evidence="8">Uncharacterized protein</fullName>
    </submittedName>
</protein>
<dbReference type="PANTHER" id="PTHR47944">
    <property type="entry name" value="CYTOCHROME P450 98A9"/>
    <property type="match status" value="1"/>
</dbReference>
<dbReference type="GO" id="GO:0020037">
    <property type="term" value="F:heme binding"/>
    <property type="evidence" value="ECO:0007669"/>
    <property type="project" value="InterPro"/>
</dbReference>
<name>A0AA39VKR9_ACESA</name>
<dbReference type="Pfam" id="PF00067">
    <property type="entry name" value="p450"/>
    <property type="match status" value="1"/>
</dbReference>
<proteinExistence type="inferred from homology"/>
<dbReference type="Gene3D" id="1.10.630.10">
    <property type="entry name" value="Cytochrome P450"/>
    <property type="match status" value="1"/>
</dbReference>
<evidence type="ECO:0000256" key="4">
    <source>
        <dbReference type="ARBA" id="ARBA00022723"/>
    </source>
</evidence>
<dbReference type="SUPFAM" id="SSF48264">
    <property type="entry name" value="Cytochrome P450"/>
    <property type="match status" value="1"/>
</dbReference>
<dbReference type="AlphaFoldDB" id="A0AA39VKR9"/>
<evidence type="ECO:0000256" key="5">
    <source>
        <dbReference type="ARBA" id="ARBA00023002"/>
    </source>
</evidence>
<keyword evidence="6" id="KW-0408">Iron</keyword>
<evidence type="ECO:0000256" key="1">
    <source>
        <dbReference type="ARBA" id="ARBA00001971"/>
    </source>
</evidence>
<reference evidence="8" key="2">
    <citation type="submission" date="2023-06" db="EMBL/GenBank/DDBJ databases">
        <authorList>
            <person name="Swenson N.G."/>
            <person name="Wegrzyn J.L."/>
            <person name="Mcevoy S.L."/>
        </authorList>
    </citation>
    <scope>NUCLEOTIDE SEQUENCE</scope>
    <source>
        <strain evidence="8">NS2018</strain>
        <tissue evidence="8">Leaf</tissue>
    </source>
</reference>
<keyword evidence="3" id="KW-0349">Heme</keyword>
<dbReference type="Proteomes" id="UP001168877">
    <property type="component" value="Unassembled WGS sequence"/>
</dbReference>
<organism evidence="8 9">
    <name type="scientific">Acer saccharum</name>
    <name type="common">Sugar maple</name>
    <dbReference type="NCBI Taxonomy" id="4024"/>
    <lineage>
        <taxon>Eukaryota</taxon>
        <taxon>Viridiplantae</taxon>
        <taxon>Streptophyta</taxon>
        <taxon>Embryophyta</taxon>
        <taxon>Tracheophyta</taxon>
        <taxon>Spermatophyta</taxon>
        <taxon>Magnoliopsida</taxon>
        <taxon>eudicotyledons</taxon>
        <taxon>Gunneridae</taxon>
        <taxon>Pentapetalae</taxon>
        <taxon>rosids</taxon>
        <taxon>malvids</taxon>
        <taxon>Sapindales</taxon>
        <taxon>Sapindaceae</taxon>
        <taxon>Hippocastanoideae</taxon>
        <taxon>Acereae</taxon>
        <taxon>Acer</taxon>
    </lineage>
</organism>
<dbReference type="GO" id="GO:0016705">
    <property type="term" value="F:oxidoreductase activity, acting on paired donors, with incorporation or reduction of molecular oxygen"/>
    <property type="evidence" value="ECO:0007669"/>
    <property type="project" value="InterPro"/>
</dbReference>
<keyword evidence="9" id="KW-1185">Reference proteome</keyword>
<comment type="caution">
    <text evidence="8">The sequence shown here is derived from an EMBL/GenBank/DDBJ whole genome shotgun (WGS) entry which is preliminary data.</text>
</comment>
<evidence type="ECO:0000256" key="6">
    <source>
        <dbReference type="ARBA" id="ARBA00023004"/>
    </source>
</evidence>
<evidence type="ECO:0000256" key="3">
    <source>
        <dbReference type="ARBA" id="ARBA00022617"/>
    </source>
</evidence>
<gene>
    <name evidence="8" type="ORF">LWI29_038324</name>
</gene>
<accession>A0AA39VKR9</accession>
<evidence type="ECO:0000256" key="7">
    <source>
        <dbReference type="ARBA" id="ARBA00023033"/>
    </source>
</evidence>
<comment type="cofactor">
    <cofactor evidence="1">
        <name>heme</name>
        <dbReference type="ChEBI" id="CHEBI:30413"/>
    </cofactor>
</comment>
<dbReference type="InterPro" id="IPR036396">
    <property type="entry name" value="Cyt_P450_sf"/>
</dbReference>
<keyword evidence="7" id="KW-0503">Monooxygenase</keyword>
<dbReference type="GO" id="GO:0004497">
    <property type="term" value="F:monooxygenase activity"/>
    <property type="evidence" value="ECO:0007669"/>
    <property type="project" value="UniProtKB-KW"/>
</dbReference>
<comment type="similarity">
    <text evidence="2">Belongs to the cytochrome P450 family.</text>
</comment>
<keyword evidence="4" id="KW-0479">Metal-binding</keyword>
<dbReference type="InterPro" id="IPR001128">
    <property type="entry name" value="Cyt_P450"/>
</dbReference>
<sequence length="200" mass="23403">MKTTRSEEEVNDVVVTITTCSGAHMRQRALQQDLMNQTNTKRLICTRSWVWSETRETHRTGDGKEVSQNTRSCLCLQTKYTTYNYLNITWAPYGPHRRQGRKIYLSELFSSKRLESYEYIRVEELRAFVSCLYALSGKPVLLKEHLSRVTLSIMSRIVLGKKYFSESEFETAFVTLEEFQEMFDELFLLNGVLNIGDWIP</sequence>
<dbReference type="EMBL" id="JAUESC010000384">
    <property type="protein sequence ID" value="KAK0583572.1"/>
    <property type="molecule type" value="Genomic_DNA"/>
</dbReference>
<evidence type="ECO:0000313" key="8">
    <source>
        <dbReference type="EMBL" id="KAK0583572.1"/>
    </source>
</evidence>
<evidence type="ECO:0000256" key="2">
    <source>
        <dbReference type="ARBA" id="ARBA00010617"/>
    </source>
</evidence>
<dbReference type="PANTHER" id="PTHR47944:SF5">
    <property type="entry name" value="CYTOCHROME P450 71A1-LIKE"/>
    <property type="match status" value="1"/>
</dbReference>
<evidence type="ECO:0000313" key="9">
    <source>
        <dbReference type="Proteomes" id="UP001168877"/>
    </source>
</evidence>
<keyword evidence="5" id="KW-0560">Oxidoreductase</keyword>
<dbReference type="GO" id="GO:0005506">
    <property type="term" value="F:iron ion binding"/>
    <property type="evidence" value="ECO:0007669"/>
    <property type="project" value="InterPro"/>
</dbReference>
<reference evidence="8" key="1">
    <citation type="journal article" date="2022" name="Plant J.">
        <title>Strategies of tolerance reflected in two North American maple genomes.</title>
        <authorList>
            <person name="McEvoy S.L."/>
            <person name="Sezen U.U."/>
            <person name="Trouern-Trend A."/>
            <person name="McMahon S.M."/>
            <person name="Schaberg P.G."/>
            <person name="Yang J."/>
            <person name="Wegrzyn J.L."/>
            <person name="Swenson N.G."/>
        </authorList>
    </citation>
    <scope>NUCLEOTIDE SEQUENCE</scope>
    <source>
        <strain evidence="8">NS2018</strain>
    </source>
</reference>